<proteinExistence type="predicted"/>
<accession>A0A367J5J2</accession>
<gene>
    <name evidence="2" type="ORF">CU098_007784</name>
</gene>
<evidence type="ECO:0000313" key="3">
    <source>
        <dbReference type="Proteomes" id="UP000253551"/>
    </source>
</evidence>
<feature type="compositionally biased region" description="Basic and acidic residues" evidence="1">
    <location>
        <begin position="81"/>
        <end position="91"/>
    </location>
</feature>
<dbReference type="STRING" id="4846.A0A367J5J2"/>
<dbReference type="Gene3D" id="3.30.420.10">
    <property type="entry name" value="Ribonuclease H-like superfamily/Ribonuclease H"/>
    <property type="match status" value="1"/>
</dbReference>
<comment type="caution">
    <text evidence="2">The sequence shown here is derived from an EMBL/GenBank/DDBJ whole genome shotgun (WGS) entry which is preliminary data.</text>
</comment>
<dbReference type="InterPro" id="IPR036397">
    <property type="entry name" value="RNaseH_sf"/>
</dbReference>
<organism evidence="2 3">
    <name type="scientific">Rhizopus stolonifer</name>
    <name type="common">Rhizopus nigricans</name>
    <dbReference type="NCBI Taxonomy" id="4846"/>
    <lineage>
        <taxon>Eukaryota</taxon>
        <taxon>Fungi</taxon>
        <taxon>Fungi incertae sedis</taxon>
        <taxon>Mucoromycota</taxon>
        <taxon>Mucoromycotina</taxon>
        <taxon>Mucoromycetes</taxon>
        <taxon>Mucorales</taxon>
        <taxon>Mucorineae</taxon>
        <taxon>Rhizopodaceae</taxon>
        <taxon>Rhizopus</taxon>
    </lineage>
</organism>
<feature type="region of interest" description="Disordered" evidence="1">
    <location>
        <begin position="59"/>
        <end position="91"/>
    </location>
</feature>
<protein>
    <submittedName>
        <fullName evidence="2">Uncharacterized protein</fullName>
    </submittedName>
</protein>
<evidence type="ECO:0000256" key="1">
    <source>
        <dbReference type="SAM" id="MobiDB-lite"/>
    </source>
</evidence>
<reference evidence="2 3" key="1">
    <citation type="journal article" date="2018" name="G3 (Bethesda)">
        <title>Phylogenetic and Phylogenomic Definition of Rhizopus Species.</title>
        <authorList>
            <person name="Gryganskyi A.P."/>
            <person name="Golan J."/>
            <person name="Dolatabadi S."/>
            <person name="Mondo S."/>
            <person name="Robb S."/>
            <person name="Idnurm A."/>
            <person name="Muszewska A."/>
            <person name="Steczkiewicz K."/>
            <person name="Masonjones S."/>
            <person name="Liao H.L."/>
            <person name="Gajdeczka M.T."/>
            <person name="Anike F."/>
            <person name="Vuek A."/>
            <person name="Anishchenko I.M."/>
            <person name="Voigt K."/>
            <person name="de Hoog G.S."/>
            <person name="Smith M.E."/>
            <person name="Heitman J."/>
            <person name="Vilgalys R."/>
            <person name="Stajich J.E."/>
        </authorList>
    </citation>
    <scope>NUCLEOTIDE SEQUENCE [LARGE SCALE GENOMIC DNA]</scope>
    <source>
        <strain evidence="2 3">LSU 92-RS-03</strain>
    </source>
</reference>
<evidence type="ECO:0000313" key="2">
    <source>
        <dbReference type="EMBL" id="RCH85165.1"/>
    </source>
</evidence>
<dbReference type="Proteomes" id="UP000253551">
    <property type="component" value="Unassembled WGS sequence"/>
</dbReference>
<dbReference type="EMBL" id="PJQM01004243">
    <property type="protein sequence ID" value="RCH85165.1"/>
    <property type="molecule type" value="Genomic_DNA"/>
</dbReference>
<dbReference type="GO" id="GO:0003676">
    <property type="term" value="F:nucleic acid binding"/>
    <property type="evidence" value="ECO:0007669"/>
    <property type="project" value="InterPro"/>
</dbReference>
<dbReference type="AlphaFoldDB" id="A0A367J5J2"/>
<keyword evidence="3" id="KW-1185">Reference proteome</keyword>
<dbReference type="OrthoDB" id="2289193at2759"/>
<sequence length="267" mass="29920">MPEFKFLYVQTDGTVINEEGDNINSLEDPDDEPMLEVETLINFTKYSTAIHPSTDMVVDEAPDVSSSSDKINDDPPTIHNVPEKSAQHDAPTKRVDDVLNALVTHFEDLSIQRTAVHDFMTNDCKLTFKKVSLHPEARNSPEIIQKRLEWTKKWLATDMDFVMNCVFIDESAFSINLRRTYGYAPAGKKAIVETKSTRAKTHTILGAISAAGVVQVSIRKPPVKKKDQSKKRKLVGGASATVKRSGTCTHHYICFLEDVMDVMDNHI</sequence>
<name>A0A367J5J2_RHIST</name>